<dbReference type="AlphaFoldDB" id="A0A1R4JG32"/>
<evidence type="ECO:0000313" key="3">
    <source>
        <dbReference type="Proteomes" id="UP000196778"/>
    </source>
</evidence>
<dbReference type="CDD" id="cd00093">
    <property type="entry name" value="HTH_XRE"/>
    <property type="match status" value="1"/>
</dbReference>
<dbReference type="Gene3D" id="1.10.260.40">
    <property type="entry name" value="lambda repressor-like DNA-binding domains"/>
    <property type="match status" value="1"/>
</dbReference>
<keyword evidence="3" id="KW-1185">Reference proteome</keyword>
<dbReference type="PROSITE" id="PS50943">
    <property type="entry name" value="HTH_CROC1"/>
    <property type="match status" value="1"/>
</dbReference>
<dbReference type="SMART" id="SM00530">
    <property type="entry name" value="HTH_XRE"/>
    <property type="match status" value="1"/>
</dbReference>
<dbReference type="SUPFAM" id="SSF47413">
    <property type="entry name" value="lambda repressor-like DNA-binding domains"/>
    <property type="match status" value="1"/>
</dbReference>
<evidence type="ECO:0000313" key="2">
    <source>
        <dbReference type="EMBL" id="SJN30969.1"/>
    </source>
</evidence>
<evidence type="ECO:0000259" key="1">
    <source>
        <dbReference type="PROSITE" id="PS50943"/>
    </source>
</evidence>
<name>A0A1R4JG32_9MICO</name>
<dbReference type="GO" id="GO:0003677">
    <property type="term" value="F:DNA binding"/>
    <property type="evidence" value="ECO:0007669"/>
    <property type="project" value="InterPro"/>
</dbReference>
<gene>
    <name evidence="2" type="ORF">FM119_07355</name>
</gene>
<dbReference type="InterPro" id="IPR010982">
    <property type="entry name" value="Lambda_DNA-bd_dom_sf"/>
</dbReference>
<dbReference type="Proteomes" id="UP000196778">
    <property type="component" value="Unassembled WGS sequence"/>
</dbReference>
<organism evidence="2 3">
    <name type="scientific">Mycetocola reblochoni REB411</name>
    <dbReference type="NCBI Taxonomy" id="1255698"/>
    <lineage>
        <taxon>Bacteria</taxon>
        <taxon>Bacillati</taxon>
        <taxon>Actinomycetota</taxon>
        <taxon>Actinomycetes</taxon>
        <taxon>Micrococcales</taxon>
        <taxon>Microbacteriaceae</taxon>
        <taxon>Mycetocola</taxon>
    </lineage>
</organism>
<feature type="domain" description="HTH cro/C1-type" evidence="1">
    <location>
        <begin position="17"/>
        <end position="76"/>
    </location>
</feature>
<dbReference type="EMBL" id="FUKR01000037">
    <property type="protein sequence ID" value="SJN30969.1"/>
    <property type="molecule type" value="Genomic_DNA"/>
</dbReference>
<protein>
    <recommendedName>
        <fullName evidence="1">HTH cro/C1-type domain-containing protein</fullName>
    </recommendedName>
</protein>
<reference evidence="3" key="1">
    <citation type="submission" date="2017-02" db="EMBL/GenBank/DDBJ databases">
        <authorList>
            <person name="Dridi B."/>
        </authorList>
    </citation>
    <scope>NUCLEOTIDE SEQUENCE [LARGE SCALE GENOMIC DNA]</scope>
    <source>
        <strain evidence="3">EB411</strain>
    </source>
</reference>
<accession>A0A1R4JG32</accession>
<sequence length="212" mass="23430">MRGNPAGITNTHVANNIRAARQAIGMDLRTLSDGIAVAGRKLSPSGISKLEAGDRRVDVDDLTVIAYLLRTTPAALLTPPEGQTTLTGVPEEFEPEEIDRWMRGELVLTDEGLFNYWQQEWVICTDRIHHLETTLASMTAPNKDDPERPSAHPKTIAAYQERLDAARARARVIRERGVQLDPEGRVFNAADYIDNYADTHQPGTTTARSSLS</sequence>
<proteinExistence type="predicted"/>
<dbReference type="InterPro" id="IPR001387">
    <property type="entry name" value="Cro/C1-type_HTH"/>
</dbReference>